<dbReference type="InterPro" id="IPR019819">
    <property type="entry name" value="Carboxylesterase_B_CS"/>
</dbReference>
<organism evidence="8">
    <name type="scientific">Papilio xuthus</name>
    <name type="common">Asian swallowtail butterfly</name>
    <dbReference type="NCBI Taxonomy" id="66420"/>
    <lineage>
        <taxon>Eukaryota</taxon>
        <taxon>Metazoa</taxon>
        <taxon>Ecdysozoa</taxon>
        <taxon>Arthropoda</taxon>
        <taxon>Hexapoda</taxon>
        <taxon>Insecta</taxon>
        <taxon>Pterygota</taxon>
        <taxon>Neoptera</taxon>
        <taxon>Endopterygota</taxon>
        <taxon>Lepidoptera</taxon>
        <taxon>Glossata</taxon>
        <taxon>Ditrysia</taxon>
        <taxon>Papilionoidea</taxon>
        <taxon>Papilionidae</taxon>
        <taxon>Papilioninae</taxon>
        <taxon>Papilio</taxon>
    </lineage>
</organism>
<dbReference type="PROSITE" id="PS00122">
    <property type="entry name" value="CARBOXYLESTERASE_B_1"/>
    <property type="match status" value="1"/>
</dbReference>
<dbReference type="InterPro" id="IPR019826">
    <property type="entry name" value="Carboxylesterase_B_AS"/>
</dbReference>
<sequence length="531" mass="59700">MATVSIEQGILQGRKSQTDNGFVYYEFVGIPYGKPPLGQLRFKSPEPPEKWNGVRDATVTSKDNVSLQTDIISGRVVGSEDCLYLNVYTPKIPAEKSETLPVMIYIHGGGFIRGNGILGNECGPDFLIEHNVVIVTINYRLSVFGFLTLDIPEVAGNMGLKDQVKALEWVQNNITHFGGDKNNITLFGLSAGSACVDYHIVSPRSKGLFHKAILQSGSCLNHWAINNESMKVVNLLAGSLGYKGSLEDKIGLKEFFLNIPGSTLIASATQIAENWKLDGLFFGFVPCIEKDFGNGEAFLTEQPYGLLKRGYFNHVPVIKGFCNKEGYLMRIAKPNTISHILEMETYTDRWSFDFDAGERSKYEAQLARSYFENIKPGDEFDTLAIDFITDSEMKSGIWISGKLMAGHDVPVHFYEFCYDGNINYFKRLCCIKSKGAAHTDDHSYVLCHKLMKTAVGQDLIIRNVMTKMWTNFAKFSSPTPEDKLDTLIKWPAFTENNPVSLQIDKEIKLLSNYEPKRMKIFEEIYDKHYSC</sequence>
<evidence type="ECO:0000313" key="8">
    <source>
        <dbReference type="RefSeq" id="XP_013172308.1"/>
    </source>
</evidence>
<dbReference type="KEGG" id="pxu:106121271"/>
<dbReference type="RefSeq" id="XP_013172308.1">
    <property type="nucleotide sequence ID" value="XM_013316854.1"/>
</dbReference>
<dbReference type="GeneID" id="106121271"/>
<protein>
    <recommendedName>
        <fullName evidence="6">Carboxylic ester hydrolase</fullName>
        <ecNumber evidence="6">3.1.1.-</ecNumber>
    </recommendedName>
</protein>
<dbReference type="GO" id="GO:0052689">
    <property type="term" value="F:carboxylic ester hydrolase activity"/>
    <property type="evidence" value="ECO:0007669"/>
    <property type="project" value="UniProtKB-KW"/>
</dbReference>
<dbReference type="AlphaFoldDB" id="A0AAJ7ECW6"/>
<keyword evidence="5" id="KW-0325">Glycoprotein</keyword>
<proteinExistence type="inferred from homology"/>
<dbReference type="Pfam" id="PF00135">
    <property type="entry name" value="COesterase"/>
    <property type="match status" value="1"/>
</dbReference>
<gene>
    <name evidence="8" type="primary">LOC106121271</name>
</gene>
<name>A0AAJ7ECW6_PAPXU</name>
<evidence type="ECO:0000256" key="5">
    <source>
        <dbReference type="ARBA" id="ARBA00023180"/>
    </source>
</evidence>
<accession>A0AAJ7ECW6</accession>
<evidence type="ECO:0000259" key="7">
    <source>
        <dbReference type="Pfam" id="PF00135"/>
    </source>
</evidence>
<comment type="similarity">
    <text evidence="1 6">Belongs to the type-B carboxylesterase/lipase family.</text>
</comment>
<dbReference type="Gene3D" id="3.40.50.1820">
    <property type="entry name" value="alpha/beta hydrolase"/>
    <property type="match status" value="1"/>
</dbReference>
<dbReference type="EC" id="3.1.1.-" evidence="6"/>
<evidence type="ECO:0000256" key="2">
    <source>
        <dbReference type="ARBA" id="ARBA00022487"/>
    </source>
</evidence>
<dbReference type="InterPro" id="IPR029058">
    <property type="entry name" value="AB_hydrolase_fold"/>
</dbReference>
<evidence type="ECO:0000256" key="3">
    <source>
        <dbReference type="ARBA" id="ARBA00022801"/>
    </source>
</evidence>
<feature type="domain" description="Carboxylesterase type B" evidence="7">
    <location>
        <begin position="3"/>
        <end position="518"/>
    </location>
</feature>
<evidence type="ECO:0000256" key="1">
    <source>
        <dbReference type="ARBA" id="ARBA00005964"/>
    </source>
</evidence>
<evidence type="ECO:0000256" key="6">
    <source>
        <dbReference type="RuleBase" id="RU361235"/>
    </source>
</evidence>
<keyword evidence="2" id="KW-0719">Serine esterase</keyword>
<dbReference type="PANTHER" id="PTHR43142:SF1">
    <property type="entry name" value="CARBOXYLIC ESTER HYDROLASE"/>
    <property type="match status" value="1"/>
</dbReference>
<evidence type="ECO:0000256" key="4">
    <source>
        <dbReference type="ARBA" id="ARBA00023157"/>
    </source>
</evidence>
<keyword evidence="3 6" id="KW-0378">Hydrolase</keyword>
<dbReference type="PROSITE" id="PS00941">
    <property type="entry name" value="CARBOXYLESTERASE_B_2"/>
    <property type="match status" value="1"/>
</dbReference>
<dbReference type="InterPro" id="IPR002018">
    <property type="entry name" value="CarbesteraseB"/>
</dbReference>
<reference evidence="8" key="1">
    <citation type="submission" date="2025-08" db="UniProtKB">
        <authorList>
            <consortium name="RefSeq"/>
        </authorList>
    </citation>
    <scope>IDENTIFICATION</scope>
</reference>
<dbReference type="Proteomes" id="UP000694872">
    <property type="component" value="Unplaced"/>
</dbReference>
<keyword evidence="4" id="KW-1015">Disulfide bond</keyword>
<dbReference type="SUPFAM" id="SSF53474">
    <property type="entry name" value="alpha/beta-Hydrolases"/>
    <property type="match status" value="1"/>
</dbReference>
<dbReference type="PANTHER" id="PTHR43142">
    <property type="entry name" value="CARBOXYLIC ESTER HYDROLASE"/>
    <property type="match status" value="1"/>
</dbReference>